<gene>
    <name evidence="2" type="ORF">SAMN04488134_108100</name>
</gene>
<proteinExistence type="predicted"/>
<feature type="compositionally biased region" description="Basic and acidic residues" evidence="1">
    <location>
        <begin position="80"/>
        <end position="92"/>
    </location>
</feature>
<accession>A0A1H8QAF9</accession>
<dbReference type="AlphaFoldDB" id="A0A1H8QAF9"/>
<feature type="compositionally biased region" description="Polar residues" evidence="1">
    <location>
        <begin position="24"/>
        <end position="44"/>
    </location>
</feature>
<reference evidence="2 3" key="1">
    <citation type="submission" date="2016-10" db="EMBL/GenBank/DDBJ databases">
        <authorList>
            <person name="de Groot N.N."/>
        </authorList>
    </citation>
    <scope>NUCLEOTIDE SEQUENCE [LARGE SCALE GENOMIC DNA]</scope>
    <source>
        <strain evidence="2 3">CGMCC 1.10434</strain>
    </source>
</reference>
<keyword evidence="3" id="KW-1185">Reference proteome</keyword>
<dbReference type="Pfam" id="PF14153">
    <property type="entry name" value="Spore_coat_CotO"/>
    <property type="match status" value="1"/>
</dbReference>
<keyword evidence="2" id="KW-0167">Capsid protein</keyword>
<name>A0A1H8QAF9_9BACI</name>
<evidence type="ECO:0000313" key="2">
    <source>
        <dbReference type="EMBL" id="SEO51219.1"/>
    </source>
</evidence>
<keyword evidence="2" id="KW-0946">Virion</keyword>
<dbReference type="Proteomes" id="UP000199300">
    <property type="component" value="Unassembled WGS sequence"/>
</dbReference>
<feature type="region of interest" description="Disordered" evidence="1">
    <location>
        <begin position="1"/>
        <end position="92"/>
    </location>
</feature>
<dbReference type="RefSeq" id="WP_091498419.1">
    <property type="nucleotide sequence ID" value="NZ_FODJ01000008.1"/>
</dbReference>
<dbReference type="InterPro" id="IPR025439">
    <property type="entry name" value="Spore_coat_CotO"/>
</dbReference>
<protein>
    <submittedName>
        <fullName evidence="2">Spore coat protein CotO</fullName>
    </submittedName>
</protein>
<dbReference type="OrthoDB" id="2970540at2"/>
<sequence length="158" mass="18480">MHNRPMMYVTQPDLKSPIAKMQQEYRTSQPQIEATQSRRQSRSVYINRDQPIFDESQTSETTERDSLEAESTYEDTEPASEQKRFEDMTREEQVDYLSRPSPFLPKLSCQVKVADQTHIGKIVSRQGDTITFEARSAPRHRQFTITEMDEIKLLGFDK</sequence>
<organism evidence="2 3">
    <name type="scientific">Amphibacillus marinus</name>
    <dbReference type="NCBI Taxonomy" id="872970"/>
    <lineage>
        <taxon>Bacteria</taxon>
        <taxon>Bacillati</taxon>
        <taxon>Bacillota</taxon>
        <taxon>Bacilli</taxon>
        <taxon>Bacillales</taxon>
        <taxon>Bacillaceae</taxon>
        <taxon>Amphibacillus</taxon>
    </lineage>
</organism>
<evidence type="ECO:0000256" key="1">
    <source>
        <dbReference type="SAM" id="MobiDB-lite"/>
    </source>
</evidence>
<dbReference type="EMBL" id="FODJ01000008">
    <property type="protein sequence ID" value="SEO51219.1"/>
    <property type="molecule type" value="Genomic_DNA"/>
</dbReference>
<evidence type="ECO:0000313" key="3">
    <source>
        <dbReference type="Proteomes" id="UP000199300"/>
    </source>
</evidence>